<evidence type="ECO:0000256" key="1">
    <source>
        <dbReference type="ARBA" id="ARBA00023015"/>
    </source>
</evidence>
<dbReference type="RefSeq" id="WP_064898715.1">
    <property type="nucleotide sequence ID" value="NZ_JBEUKP010000003.1"/>
</dbReference>
<dbReference type="AlphaFoldDB" id="A0A1A0PGF0"/>
<dbReference type="InterPro" id="IPR011711">
    <property type="entry name" value="GntR_C"/>
</dbReference>
<dbReference type="InterPro" id="IPR036390">
    <property type="entry name" value="WH_DNA-bd_sf"/>
</dbReference>
<dbReference type="Pfam" id="PF00392">
    <property type="entry name" value="GntR"/>
    <property type="match status" value="1"/>
</dbReference>
<evidence type="ECO:0000313" key="7">
    <source>
        <dbReference type="Proteomes" id="UP000093779"/>
    </source>
</evidence>
<keyword evidence="3" id="KW-0804">Transcription</keyword>
<proteinExistence type="predicted"/>
<evidence type="ECO:0000259" key="5">
    <source>
        <dbReference type="PROSITE" id="PS50949"/>
    </source>
</evidence>
<dbReference type="PROSITE" id="PS50949">
    <property type="entry name" value="HTH_GNTR"/>
    <property type="match status" value="1"/>
</dbReference>
<dbReference type="InterPro" id="IPR000524">
    <property type="entry name" value="Tscrpt_reg_HTH_GntR"/>
</dbReference>
<dbReference type="PRINTS" id="PR00035">
    <property type="entry name" value="HTHGNTR"/>
</dbReference>
<keyword evidence="1" id="KW-0805">Transcription regulation</keyword>
<dbReference type="Gene3D" id="1.10.10.10">
    <property type="entry name" value="Winged helix-like DNA-binding domain superfamily/Winged helix DNA-binding domain"/>
    <property type="match status" value="1"/>
</dbReference>
<dbReference type="SUPFAM" id="SSF48008">
    <property type="entry name" value="GntR ligand-binding domain-like"/>
    <property type="match status" value="1"/>
</dbReference>
<reference evidence="6 7" key="1">
    <citation type="submission" date="2016-06" db="EMBL/GenBank/DDBJ databases">
        <authorList>
            <person name="Kjaerup R.B."/>
            <person name="Dalgaard T.S."/>
            <person name="Juul-Madsen H.R."/>
        </authorList>
    </citation>
    <scope>NUCLEOTIDE SEQUENCE [LARGE SCALE GENOMIC DNA]</scope>
    <source>
        <strain evidence="6 7">ACS1953</strain>
    </source>
</reference>
<dbReference type="SMART" id="SM00895">
    <property type="entry name" value="FCD"/>
    <property type="match status" value="1"/>
</dbReference>
<dbReference type="EMBL" id="LZHX01000086">
    <property type="protein sequence ID" value="OBF14517.1"/>
    <property type="molecule type" value="Genomic_DNA"/>
</dbReference>
<evidence type="ECO:0000256" key="3">
    <source>
        <dbReference type="ARBA" id="ARBA00023163"/>
    </source>
</evidence>
<dbReference type="PANTHER" id="PTHR43537">
    <property type="entry name" value="TRANSCRIPTIONAL REGULATOR, GNTR FAMILY"/>
    <property type="match status" value="1"/>
</dbReference>
<dbReference type="CDD" id="cd07377">
    <property type="entry name" value="WHTH_GntR"/>
    <property type="match status" value="1"/>
</dbReference>
<sequence>MAKPTAAKGGTSGGSASGKPKQIADELRDLIIAGRLDEGDLLGTEAELLERFEVSRPSLRESLRILEAEGLISVLRGALGGVVVHRPDQRMTARAAALVMQSRSISLADVFEASAVIEPALARMVALSRGRGRAAVRLREFVVEMKRTVQDPTACTTAMVGFHSEMVQLAGNQTLIIICEMINEVITRAAVADVLTRSQGEPVTSRRRTIREFEQLVDLIAAGDGDGAQSHCAAHMARVRRALLGERGSSTIEVNRHR</sequence>
<organism evidence="6 7">
    <name type="scientific">Mycolicibacterium conceptionense</name>
    <dbReference type="NCBI Taxonomy" id="451644"/>
    <lineage>
        <taxon>Bacteria</taxon>
        <taxon>Bacillati</taxon>
        <taxon>Actinomycetota</taxon>
        <taxon>Actinomycetes</taxon>
        <taxon>Mycobacteriales</taxon>
        <taxon>Mycobacteriaceae</taxon>
        <taxon>Mycolicibacterium</taxon>
    </lineage>
</organism>
<evidence type="ECO:0000256" key="4">
    <source>
        <dbReference type="SAM" id="MobiDB-lite"/>
    </source>
</evidence>
<dbReference type="Gene3D" id="1.20.120.530">
    <property type="entry name" value="GntR ligand-binding domain-like"/>
    <property type="match status" value="1"/>
</dbReference>
<dbReference type="SMART" id="SM00345">
    <property type="entry name" value="HTH_GNTR"/>
    <property type="match status" value="1"/>
</dbReference>
<dbReference type="PANTHER" id="PTHR43537:SF51">
    <property type="entry name" value="HTH-TYPE TRANSCRIPTIONAL REGULATOR LGOR-RELATED"/>
    <property type="match status" value="1"/>
</dbReference>
<protein>
    <submittedName>
        <fullName evidence="6">GntR family transcriptional regulator</fullName>
    </submittedName>
</protein>
<dbReference type="Pfam" id="PF07729">
    <property type="entry name" value="FCD"/>
    <property type="match status" value="1"/>
</dbReference>
<dbReference type="Proteomes" id="UP000093779">
    <property type="component" value="Unassembled WGS sequence"/>
</dbReference>
<evidence type="ECO:0000313" key="6">
    <source>
        <dbReference type="EMBL" id="OBF14517.1"/>
    </source>
</evidence>
<keyword evidence="2" id="KW-0238">DNA-binding</keyword>
<dbReference type="SUPFAM" id="SSF46785">
    <property type="entry name" value="Winged helix' DNA-binding domain"/>
    <property type="match status" value="1"/>
</dbReference>
<dbReference type="GO" id="GO:0003700">
    <property type="term" value="F:DNA-binding transcription factor activity"/>
    <property type="evidence" value="ECO:0007669"/>
    <property type="project" value="InterPro"/>
</dbReference>
<comment type="caution">
    <text evidence="6">The sequence shown here is derived from an EMBL/GenBank/DDBJ whole genome shotgun (WGS) entry which is preliminary data.</text>
</comment>
<accession>A0A1A0PGF0</accession>
<dbReference type="InterPro" id="IPR008920">
    <property type="entry name" value="TF_FadR/GntR_C"/>
</dbReference>
<evidence type="ECO:0000256" key="2">
    <source>
        <dbReference type="ARBA" id="ARBA00023125"/>
    </source>
</evidence>
<feature type="domain" description="HTH gntR-type" evidence="5">
    <location>
        <begin position="17"/>
        <end position="87"/>
    </location>
</feature>
<gene>
    <name evidence="6" type="ORF">A5726_23740</name>
</gene>
<dbReference type="GO" id="GO:0003677">
    <property type="term" value="F:DNA binding"/>
    <property type="evidence" value="ECO:0007669"/>
    <property type="project" value="UniProtKB-KW"/>
</dbReference>
<dbReference type="InterPro" id="IPR036388">
    <property type="entry name" value="WH-like_DNA-bd_sf"/>
</dbReference>
<feature type="region of interest" description="Disordered" evidence="4">
    <location>
        <begin position="1"/>
        <end position="20"/>
    </location>
</feature>
<name>A0A1A0PGF0_9MYCO</name>